<keyword evidence="4" id="KW-1185">Reference proteome</keyword>
<evidence type="ECO:0000313" key="3">
    <source>
        <dbReference type="EMBL" id="GGF79965.1"/>
    </source>
</evidence>
<sequence length="172" mass="17631">MAIRFASDLGGTLTGTSSADLLWGGDGKDLIYGRAGADNVYGGYGNDTLLGESGSDYLRGAAGTDWLLGGSGADVLAGGSGTDYFVFRAADGTATDTVRDFRVGVDQLALGDGLRVNTNMTLRTDVDLDGRTDTILTLTNSATIVLLGVAGAQDWTVAGPNVMTLPPLDLFA</sequence>
<dbReference type="InterPro" id="IPR011049">
    <property type="entry name" value="Serralysin-like_metalloprot_C"/>
</dbReference>
<dbReference type="PRINTS" id="PR00313">
    <property type="entry name" value="CABNDNGRPT"/>
</dbReference>
<dbReference type="InterPro" id="IPR001343">
    <property type="entry name" value="Hemolysn_Ca-bd"/>
</dbReference>
<protein>
    <submittedName>
        <fullName evidence="3">Calcium-binding protein</fullName>
    </submittedName>
</protein>
<evidence type="ECO:0000256" key="2">
    <source>
        <dbReference type="ARBA" id="ARBA00022525"/>
    </source>
</evidence>
<organism evidence="3 4">
    <name type="scientific">Paracoccus acridae</name>
    <dbReference type="NCBI Taxonomy" id="1795310"/>
    <lineage>
        <taxon>Bacteria</taxon>
        <taxon>Pseudomonadati</taxon>
        <taxon>Pseudomonadota</taxon>
        <taxon>Alphaproteobacteria</taxon>
        <taxon>Rhodobacterales</taxon>
        <taxon>Paracoccaceae</taxon>
        <taxon>Paracoccus</taxon>
    </lineage>
</organism>
<proteinExistence type="predicted"/>
<accession>A0ABQ1VMB4</accession>
<dbReference type="PROSITE" id="PS00330">
    <property type="entry name" value="HEMOLYSIN_CALCIUM"/>
    <property type="match status" value="2"/>
</dbReference>
<comment type="subcellular location">
    <subcellularLocation>
        <location evidence="1">Secreted</location>
    </subcellularLocation>
</comment>
<keyword evidence="2" id="KW-0964">Secreted</keyword>
<dbReference type="PANTHER" id="PTHR38340:SF1">
    <property type="entry name" value="S-LAYER PROTEIN"/>
    <property type="match status" value="1"/>
</dbReference>
<gene>
    <name evidence="3" type="primary">expE1</name>
    <name evidence="3" type="ORF">GCM10011402_35710</name>
</gene>
<dbReference type="InterPro" id="IPR050557">
    <property type="entry name" value="RTX_toxin/Mannuronan_C5-epim"/>
</dbReference>
<reference evidence="4" key="1">
    <citation type="journal article" date="2019" name="Int. J. Syst. Evol. Microbiol.">
        <title>The Global Catalogue of Microorganisms (GCM) 10K type strain sequencing project: providing services to taxonomists for standard genome sequencing and annotation.</title>
        <authorList>
            <consortium name="The Broad Institute Genomics Platform"/>
            <consortium name="The Broad Institute Genome Sequencing Center for Infectious Disease"/>
            <person name="Wu L."/>
            <person name="Ma J."/>
        </authorList>
    </citation>
    <scope>NUCLEOTIDE SEQUENCE [LARGE SCALE GENOMIC DNA]</scope>
    <source>
        <strain evidence="4">CGMCC 1.15419</strain>
    </source>
</reference>
<dbReference type="PANTHER" id="PTHR38340">
    <property type="entry name" value="S-LAYER PROTEIN"/>
    <property type="match status" value="1"/>
</dbReference>
<dbReference type="Proteomes" id="UP000640509">
    <property type="component" value="Unassembled WGS sequence"/>
</dbReference>
<evidence type="ECO:0000256" key="1">
    <source>
        <dbReference type="ARBA" id="ARBA00004613"/>
    </source>
</evidence>
<dbReference type="Gene3D" id="2.150.10.10">
    <property type="entry name" value="Serralysin-like metalloprotease, C-terminal"/>
    <property type="match status" value="1"/>
</dbReference>
<comment type="caution">
    <text evidence="3">The sequence shown here is derived from an EMBL/GenBank/DDBJ whole genome shotgun (WGS) entry which is preliminary data.</text>
</comment>
<dbReference type="Pfam" id="PF00353">
    <property type="entry name" value="HemolysinCabind"/>
    <property type="match status" value="1"/>
</dbReference>
<evidence type="ECO:0000313" key="4">
    <source>
        <dbReference type="Proteomes" id="UP000640509"/>
    </source>
</evidence>
<dbReference type="InterPro" id="IPR018511">
    <property type="entry name" value="Hemolysin-typ_Ca-bd_CS"/>
</dbReference>
<dbReference type="SUPFAM" id="SSF51120">
    <property type="entry name" value="beta-Roll"/>
    <property type="match status" value="1"/>
</dbReference>
<name>A0ABQ1VMB4_9RHOB</name>
<dbReference type="EMBL" id="BMIV01000026">
    <property type="protein sequence ID" value="GGF79965.1"/>
    <property type="molecule type" value="Genomic_DNA"/>
</dbReference>